<evidence type="ECO:0000313" key="3">
    <source>
        <dbReference type="Proteomes" id="UP000184260"/>
    </source>
</evidence>
<dbReference type="STRING" id="69322.SAMN05443669_101851"/>
<reference evidence="3" key="1">
    <citation type="submission" date="2016-11" db="EMBL/GenBank/DDBJ databases">
        <authorList>
            <person name="Varghese N."/>
            <person name="Submissions S."/>
        </authorList>
    </citation>
    <scope>NUCLEOTIDE SEQUENCE [LARGE SCALE GENOMIC DNA]</scope>
    <source>
        <strain evidence="3">DSM 3661</strain>
    </source>
</reference>
<dbReference type="EMBL" id="FRBU01000018">
    <property type="protein sequence ID" value="SHL95818.1"/>
    <property type="molecule type" value="Genomic_DNA"/>
</dbReference>
<dbReference type="AlphaFoldDB" id="A0A1M7EW43"/>
<protein>
    <submittedName>
        <fullName evidence="2">cAMP-binding domain of CRP or a regulatory subunit of cAMP-dependent protein kinases</fullName>
    </submittedName>
</protein>
<keyword evidence="3" id="KW-1185">Reference proteome</keyword>
<gene>
    <name evidence="2" type="ORF">SAMN05443669_101851</name>
</gene>
<name>A0A1M7EW43_9FLAO</name>
<dbReference type="InterPro" id="IPR018490">
    <property type="entry name" value="cNMP-bd_dom_sf"/>
</dbReference>
<evidence type="ECO:0000259" key="1">
    <source>
        <dbReference type="Pfam" id="PF00027"/>
    </source>
</evidence>
<dbReference type="InterPro" id="IPR000595">
    <property type="entry name" value="cNMP-bd_dom"/>
</dbReference>
<dbReference type="InterPro" id="IPR014710">
    <property type="entry name" value="RmlC-like_jellyroll"/>
</dbReference>
<evidence type="ECO:0000313" key="2">
    <source>
        <dbReference type="EMBL" id="SHL95818.1"/>
    </source>
</evidence>
<dbReference type="Proteomes" id="UP000184260">
    <property type="component" value="Unassembled WGS sequence"/>
</dbReference>
<keyword evidence="2" id="KW-0418">Kinase</keyword>
<proteinExistence type="predicted"/>
<dbReference type="SUPFAM" id="SSF51206">
    <property type="entry name" value="cAMP-binding domain-like"/>
    <property type="match status" value="1"/>
</dbReference>
<dbReference type="Gene3D" id="2.60.120.10">
    <property type="entry name" value="Jelly Rolls"/>
    <property type="match status" value="1"/>
</dbReference>
<dbReference type="CDD" id="cd00038">
    <property type="entry name" value="CAP_ED"/>
    <property type="match status" value="1"/>
</dbReference>
<accession>A0A1M7EW43</accession>
<sequence>MLGVFIKHFLPLVSKIKTLYSQINKNISRYVSFDQQELEIFNSLLEFKTVPKKTMLLQEGEMCNFEAFVVKGCVRKYYIDDNGFEVILQFAIENAWVSDISFSIYEDKPSRVFIETLEDCEFFMFSPESKEELFRNAPQFERAFRILMQRSLAVTQDRLFNTISKTAIEKYLEFLEHYPTLSQRVAQHYIASYLGISAEFLSKIRTKIAKL</sequence>
<feature type="domain" description="Cyclic nucleotide-binding" evidence="1">
    <location>
        <begin position="48"/>
        <end position="135"/>
    </location>
</feature>
<keyword evidence="2" id="KW-0808">Transferase</keyword>
<dbReference type="GO" id="GO:0016301">
    <property type="term" value="F:kinase activity"/>
    <property type="evidence" value="ECO:0007669"/>
    <property type="project" value="UniProtKB-KW"/>
</dbReference>
<organism evidence="2 3">
    <name type="scientific">Flavobacterium xanthum</name>
    <dbReference type="NCBI Taxonomy" id="69322"/>
    <lineage>
        <taxon>Bacteria</taxon>
        <taxon>Pseudomonadati</taxon>
        <taxon>Bacteroidota</taxon>
        <taxon>Flavobacteriia</taxon>
        <taxon>Flavobacteriales</taxon>
        <taxon>Flavobacteriaceae</taxon>
        <taxon>Flavobacterium</taxon>
    </lineage>
</organism>
<dbReference type="Pfam" id="PF00027">
    <property type="entry name" value="cNMP_binding"/>
    <property type="match status" value="1"/>
</dbReference>